<accession>A0A6S6WM98</accession>
<dbReference type="Pfam" id="PF11102">
    <property type="entry name" value="YjbF"/>
    <property type="match status" value="1"/>
</dbReference>
<dbReference type="Gene3D" id="2.40.360.10">
    <property type="entry name" value="YmcC-like"/>
    <property type="match status" value="1"/>
</dbReference>
<evidence type="ECO:0000313" key="1">
    <source>
        <dbReference type="EMBL" id="CAB0151163.1"/>
    </source>
</evidence>
<dbReference type="InterPro" id="IPR023373">
    <property type="entry name" value="YmcC_sf"/>
</dbReference>
<dbReference type="InterPro" id="IPR021308">
    <property type="entry name" value="GfcB"/>
</dbReference>
<gene>
    <name evidence="1" type="ORF">PSI9734_01576</name>
</gene>
<organism evidence="1 2">
    <name type="scientific">Pseudidiomarina piscicola</name>
    <dbReference type="NCBI Taxonomy" id="2614830"/>
    <lineage>
        <taxon>Bacteria</taxon>
        <taxon>Pseudomonadati</taxon>
        <taxon>Pseudomonadota</taxon>
        <taxon>Gammaproteobacteria</taxon>
        <taxon>Alteromonadales</taxon>
        <taxon>Idiomarinaceae</taxon>
        <taxon>Pseudidiomarina</taxon>
    </lineage>
</organism>
<name>A0A6S6WM98_9GAMM</name>
<sequence length="258" mass="28762">MKIPQVRTAVFFLGGPETQATNQKANFRMRINSRLLLSSVLCLLVVSGCSTRVKNMVATAETAFFGHQGVELSVEQVADYPYAAAYVGTDKFPQVVAVLDRAEGAQRVYRSGGEEAITTYYGRILTGAGIPGMPLFISHYKADPLACYAAKSLTPPAENCANSWQRYLELGNYGENNHSRWLLTSNFELGSNRSYQHPDGTQLQVTEIIEKGRTDRDTRFENTFYAVDGRIVYAKQWVSPTLGYAVWREMKAFDGDLQ</sequence>
<keyword evidence="2" id="KW-1185">Reference proteome</keyword>
<reference evidence="1 2" key="1">
    <citation type="submission" date="2020-02" db="EMBL/GenBank/DDBJ databases">
        <authorList>
            <person name="Rodrigo-Torres L."/>
            <person name="Arahal R. D."/>
            <person name="Lucena T."/>
        </authorList>
    </citation>
    <scope>NUCLEOTIDE SEQUENCE [LARGE SCALE GENOMIC DNA]</scope>
    <source>
        <strain evidence="1 2">CECT 9734</strain>
    </source>
</reference>
<evidence type="ECO:0008006" key="3">
    <source>
        <dbReference type="Google" id="ProtNLM"/>
    </source>
</evidence>
<dbReference type="SUPFAM" id="SSF159270">
    <property type="entry name" value="YmcC-like"/>
    <property type="match status" value="1"/>
</dbReference>
<dbReference type="EMBL" id="CADCXY010000003">
    <property type="protein sequence ID" value="CAB0151163.1"/>
    <property type="molecule type" value="Genomic_DNA"/>
</dbReference>
<dbReference type="RefSeq" id="WP_173920554.1">
    <property type="nucleotide sequence ID" value="NZ_CADCXY010000003.1"/>
</dbReference>
<protein>
    <recommendedName>
        <fullName evidence="3">Lipoprotein GfcB</fullName>
    </recommendedName>
</protein>
<evidence type="ECO:0000313" key="2">
    <source>
        <dbReference type="Proteomes" id="UP000481517"/>
    </source>
</evidence>
<dbReference type="Proteomes" id="UP000481517">
    <property type="component" value="Unassembled WGS sequence"/>
</dbReference>
<proteinExistence type="predicted"/>
<dbReference type="AlphaFoldDB" id="A0A6S6WM98"/>